<name>A0ABR6BPA0_9PSEU</name>
<dbReference type="InterPro" id="IPR059112">
    <property type="entry name" value="CysZ/EI24"/>
</dbReference>
<evidence type="ECO:0000256" key="8">
    <source>
        <dbReference type="ARBA" id="ARBA00023032"/>
    </source>
</evidence>
<keyword evidence="3" id="KW-1003">Cell membrane</keyword>
<comment type="caution">
    <text evidence="11">The sequence shown here is derived from an EMBL/GenBank/DDBJ whole genome shotgun (WGS) entry which is preliminary data.</text>
</comment>
<feature type="transmembrane region" description="Helical" evidence="10">
    <location>
        <begin position="27"/>
        <end position="51"/>
    </location>
</feature>
<proteinExistence type="predicted"/>
<evidence type="ECO:0000256" key="3">
    <source>
        <dbReference type="ARBA" id="ARBA00022475"/>
    </source>
</evidence>
<evidence type="ECO:0000256" key="10">
    <source>
        <dbReference type="SAM" id="Phobius"/>
    </source>
</evidence>
<evidence type="ECO:0000256" key="9">
    <source>
        <dbReference type="ARBA" id="ARBA00023136"/>
    </source>
</evidence>
<evidence type="ECO:0000313" key="11">
    <source>
        <dbReference type="EMBL" id="MBA8928722.1"/>
    </source>
</evidence>
<evidence type="ECO:0000256" key="2">
    <source>
        <dbReference type="ARBA" id="ARBA00022448"/>
    </source>
</evidence>
<evidence type="ECO:0000256" key="4">
    <source>
        <dbReference type="ARBA" id="ARBA00022519"/>
    </source>
</evidence>
<evidence type="ECO:0000256" key="1">
    <source>
        <dbReference type="ARBA" id="ARBA00004141"/>
    </source>
</evidence>
<evidence type="ECO:0000256" key="7">
    <source>
        <dbReference type="ARBA" id="ARBA00022989"/>
    </source>
</evidence>
<dbReference type="PANTHER" id="PTHR37468">
    <property type="entry name" value="SULFATE TRANSPORTER CYSZ"/>
    <property type="match status" value="1"/>
</dbReference>
<protein>
    <submittedName>
        <fullName evidence="11">CysZ protein</fullName>
    </submittedName>
</protein>
<gene>
    <name evidence="11" type="ORF">BC739_005939</name>
</gene>
<keyword evidence="5" id="KW-0028">Amino-acid biosynthesis</keyword>
<keyword evidence="6 10" id="KW-0812">Transmembrane</keyword>
<dbReference type="EMBL" id="JACJID010000004">
    <property type="protein sequence ID" value="MBA8928722.1"/>
    <property type="molecule type" value="Genomic_DNA"/>
</dbReference>
<keyword evidence="9 10" id="KW-0472">Membrane</keyword>
<sequence length="252" mass="26429">MVRNFLSGLGMLLRGFGIVLRSPRLLLLGALPALITGSLLVAAVIALAVWAPDLIAWATPFADSWDSTARELLRTGLGISAVVATAAVGLLVFAAVTLAIGAPFYERIAEHVERKLGGVPEQDVTTWWQDTADNAKVVGTGVLVDAVFMLADFIPVVGSTVVPVVAACTNAWLFGLELTVVPFTRRGLPLAARRALLGRNRAMALGFALPCYLLCLVPLVAIVVMPAATAGGALLAHRMLETEAARAAQPQS</sequence>
<dbReference type="RefSeq" id="WP_025356224.1">
    <property type="nucleotide sequence ID" value="NZ_BAAABQ010000032.1"/>
</dbReference>
<keyword evidence="7 10" id="KW-1133">Transmembrane helix</keyword>
<reference evidence="11 12" key="1">
    <citation type="submission" date="2020-08" db="EMBL/GenBank/DDBJ databases">
        <title>Genomic Encyclopedia of Archaeal and Bacterial Type Strains, Phase II (KMG-II): from individual species to whole genera.</title>
        <authorList>
            <person name="Goeker M."/>
        </authorList>
    </citation>
    <scope>NUCLEOTIDE SEQUENCE [LARGE SCALE GENOMIC DNA]</scope>
    <source>
        <strain evidence="11 12">DSM 43850</strain>
    </source>
</reference>
<dbReference type="Pfam" id="PF07264">
    <property type="entry name" value="EI24"/>
    <property type="match status" value="1"/>
</dbReference>
<evidence type="ECO:0000256" key="6">
    <source>
        <dbReference type="ARBA" id="ARBA00022692"/>
    </source>
</evidence>
<evidence type="ECO:0000313" key="12">
    <source>
        <dbReference type="Proteomes" id="UP000517916"/>
    </source>
</evidence>
<keyword evidence="2" id="KW-0813">Transport</keyword>
<feature type="transmembrane region" description="Helical" evidence="10">
    <location>
        <begin position="202"/>
        <end position="225"/>
    </location>
</feature>
<dbReference type="InterPro" id="IPR050480">
    <property type="entry name" value="CysZ-like"/>
</dbReference>
<keyword evidence="8" id="KW-0764">Sulfate transport</keyword>
<feature type="transmembrane region" description="Helical" evidence="10">
    <location>
        <begin position="72"/>
        <end position="105"/>
    </location>
</feature>
<comment type="subcellular location">
    <subcellularLocation>
        <location evidence="1">Membrane</location>
        <topology evidence="1">Multi-pass membrane protein</topology>
    </subcellularLocation>
</comment>
<dbReference type="PANTHER" id="PTHR37468:SF1">
    <property type="entry name" value="SULFATE TRANSPORTER CYSZ"/>
    <property type="match status" value="1"/>
</dbReference>
<evidence type="ECO:0000256" key="5">
    <source>
        <dbReference type="ARBA" id="ARBA00022605"/>
    </source>
</evidence>
<keyword evidence="4" id="KW-0997">Cell inner membrane</keyword>
<organism evidence="11 12">
    <name type="scientific">Kutzneria viridogrisea</name>
    <dbReference type="NCBI Taxonomy" id="47990"/>
    <lineage>
        <taxon>Bacteria</taxon>
        <taxon>Bacillati</taxon>
        <taxon>Actinomycetota</taxon>
        <taxon>Actinomycetes</taxon>
        <taxon>Pseudonocardiales</taxon>
        <taxon>Pseudonocardiaceae</taxon>
        <taxon>Kutzneria</taxon>
    </lineage>
</organism>
<accession>A0ABR6BPA0</accession>
<keyword evidence="12" id="KW-1185">Reference proteome</keyword>
<dbReference type="Proteomes" id="UP000517916">
    <property type="component" value="Unassembled WGS sequence"/>
</dbReference>
<feature type="transmembrane region" description="Helical" evidence="10">
    <location>
        <begin position="153"/>
        <end position="181"/>
    </location>
</feature>